<dbReference type="PANTHER" id="PTHR34472:SF1">
    <property type="entry name" value="SULFUR CARRIER PROTEIN THIS"/>
    <property type="match status" value="1"/>
</dbReference>
<gene>
    <name evidence="1" type="primary">thiS</name>
    <name evidence="1" type="ORF">RND15_16455</name>
</gene>
<dbReference type="Gene3D" id="3.10.20.30">
    <property type="match status" value="1"/>
</dbReference>
<accession>A0ABU2XED9</accession>
<dbReference type="SUPFAM" id="SSF54285">
    <property type="entry name" value="MoaD/ThiS"/>
    <property type="match status" value="1"/>
</dbReference>
<dbReference type="PANTHER" id="PTHR34472">
    <property type="entry name" value="SULFUR CARRIER PROTEIN THIS"/>
    <property type="match status" value="1"/>
</dbReference>
<dbReference type="InterPro" id="IPR003749">
    <property type="entry name" value="ThiS/MoaD-like"/>
</dbReference>
<dbReference type="InterPro" id="IPR016155">
    <property type="entry name" value="Mopterin_synth/thiamin_S_b"/>
</dbReference>
<dbReference type="EMBL" id="JAVRFD010000007">
    <property type="protein sequence ID" value="MDT0544280.1"/>
    <property type="molecule type" value="Genomic_DNA"/>
</dbReference>
<dbReference type="CDD" id="cd00565">
    <property type="entry name" value="Ubl_ThiS"/>
    <property type="match status" value="1"/>
</dbReference>
<sequence length="70" mass="7157">MSASMTVSVNGEPRELPGGTTLDLLVAELTRARSGVAAAVNEQVVPRGQWPATPLGDGDRVEVLTAVQGG</sequence>
<evidence type="ECO:0000313" key="1">
    <source>
        <dbReference type="EMBL" id="MDT0544280.1"/>
    </source>
</evidence>
<evidence type="ECO:0000313" key="2">
    <source>
        <dbReference type="Proteomes" id="UP001180754"/>
    </source>
</evidence>
<protein>
    <submittedName>
        <fullName evidence="1">Sulfur carrier protein ThiS</fullName>
    </submittedName>
</protein>
<name>A0ABU2XED9_9ACTN</name>
<dbReference type="Proteomes" id="UP001180754">
    <property type="component" value="Unassembled WGS sequence"/>
</dbReference>
<dbReference type="InterPro" id="IPR012675">
    <property type="entry name" value="Beta-grasp_dom_sf"/>
</dbReference>
<organism evidence="1 2">
    <name type="scientific">Streptomyces lonegramiae</name>
    <dbReference type="NCBI Taxonomy" id="3075524"/>
    <lineage>
        <taxon>Bacteria</taxon>
        <taxon>Bacillati</taxon>
        <taxon>Actinomycetota</taxon>
        <taxon>Actinomycetes</taxon>
        <taxon>Kitasatosporales</taxon>
        <taxon>Streptomycetaceae</taxon>
        <taxon>Streptomyces</taxon>
    </lineage>
</organism>
<dbReference type="Pfam" id="PF02597">
    <property type="entry name" value="ThiS"/>
    <property type="match status" value="1"/>
</dbReference>
<comment type="caution">
    <text evidence="1">The sequence shown here is derived from an EMBL/GenBank/DDBJ whole genome shotgun (WGS) entry which is preliminary data.</text>
</comment>
<proteinExistence type="predicted"/>
<dbReference type="InterPro" id="IPR010035">
    <property type="entry name" value="Thi_S"/>
</dbReference>
<reference evidence="1" key="1">
    <citation type="submission" date="2024-05" db="EMBL/GenBank/DDBJ databases">
        <title>30 novel species of actinomycetes from the DSMZ collection.</title>
        <authorList>
            <person name="Nouioui I."/>
        </authorList>
    </citation>
    <scope>NUCLEOTIDE SEQUENCE</scope>
    <source>
        <strain evidence="1">DSM 41529</strain>
    </source>
</reference>
<dbReference type="NCBIfam" id="TIGR01683">
    <property type="entry name" value="thiS"/>
    <property type="match status" value="1"/>
</dbReference>
<keyword evidence="2" id="KW-1185">Reference proteome</keyword>